<comment type="caution">
    <text evidence="1">The sequence shown here is derived from an EMBL/GenBank/DDBJ whole genome shotgun (WGS) entry which is preliminary data.</text>
</comment>
<organism evidence="1 2">
    <name type="scientific">[Anoxybacillus] calidus</name>
    <dbReference type="NCBI Taxonomy" id="575178"/>
    <lineage>
        <taxon>Bacteria</taxon>
        <taxon>Bacillati</taxon>
        <taxon>Bacillota</taxon>
        <taxon>Bacilli</taxon>
        <taxon>Bacillales</taxon>
        <taxon>Anoxybacillaceae</taxon>
        <taxon>Paranoxybacillus</taxon>
    </lineage>
</organism>
<accession>A0A7V9Z2E7</accession>
<name>A0A7V9Z2E7_9BACL</name>
<dbReference type="AlphaFoldDB" id="A0A7V9Z2E7"/>
<sequence length="88" mass="9837">MNIPITTILEKMAKEIHEAQSCYSVQQIREHAAVIRALCDLILERSNEEQTANTMSNDEIVKLIQSSSASNERIEIGDDANGPSLFDF</sequence>
<dbReference type="InterPro" id="IPR035218">
    <property type="entry name" value="DUF5327"/>
</dbReference>
<keyword evidence="1" id="KW-0378">Hydrolase</keyword>
<proteinExistence type="predicted"/>
<evidence type="ECO:0000313" key="2">
    <source>
        <dbReference type="Proteomes" id="UP000580891"/>
    </source>
</evidence>
<dbReference type="GO" id="GO:0004180">
    <property type="term" value="F:carboxypeptidase activity"/>
    <property type="evidence" value="ECO:0007669"/>
    <property type="project" value="UniProtKB-KW"/>
</dbReference>
<dbReference type="Proteomes" id="UP000580891">
    <property type="component" value="Unassembled WGS sequence"/>
</dbReference>
<dbReference type="Pfam" id="PF17261">
    <property type="entry name" value="DUF5327"/>
    <property type="match status" value="1"/>
</dbReference>
<dbReference type="EMBL" id="JACDUU010000009">
    <property type="protein sequence ID" value="MBA2872827.1"/>
    <property type="molecule type" value="Genomic_DNA"/>
</dbReference>
<evidence type="ECO:0000313" key="1">
    <source>
        <dbReference type="EMBL" id="MBA2872827.1"/>
    </source>
</evidence>
<keyword evidence="2" id="KW-1185">Reference proteome</keyword>
<keyword evidence="1" id="KW-0121">Carboxypeptidase</keyword>
<dbReference type="RefSeq" id="WP_181538579.1">
    <property type="nucleotide sequence ID" value="NZ_JACDUU010000009.1"/>
</dbReference>
<reference evidence="1 2" key="1">
    <citation type="submission" date="2020-07" db="EMBL/GenBank/DDBJ databases">
        <title>Genomic Encyclopedia of Type Strains, Phase IV (KMG-IV): sequencing the most valuable type-strain genomes for metagenomic binning, comparative biology and taxonomic classification.</title>
        <authorList>
            <person name="Goeker M."/>
        </authorList>
    </citation>
    <scope>NUCLEOTIDE SEQUENCE [LARGE SCALE GENOMIC DNA]</scope>
    <source>
        <strain evidence="1 2">DSM 25220</strain>
    </source>
</reference>
<gene>
    <name evidence="1" type="ORF">HNQ85_003140</name>
</gene>
<keyword evidence="1" id="KW-0645">Protease</keyword>
<protein>
    <submittedName>
        <fullName evidence="1">Zn-dependent M32 family carboxypeptidase</fullName>
    </submittedName>
</protein>